<dbReference type="AlphaFoldDB" id="A0A2P2IXR5"/>
<accession>A0A2P2IXR5</accession>
<reference evidence="1" key="1">
    <citation type="submission" date="2018-02" db="EMBL/GenBank/DDBJ databases">
        <title>Rhizophora mucronata_Transcriptome.</title>
        <authorList>
            <person name="Meera S.P."/>
            <person name="Sreeshan A."/>
            <person name="Augustine A."/>
        </authorList>
    </citation>
    <scope>NUCLEOTIDE SEQUENCE</scope>
    <source>
        <tissue evidence="1">Leaf</tissue>
    </source>
</reference>
<evidence type="ECO:0000313" key="1">
    <source>
        <dbReference type="EMBL" id="MBW86016.1"/>
    </source>
</evidence>
<proteinExistence type="predicted"/>
<sequence>MLARKREKLTVYSPYMVPTKCSRIQ</sequence>
<organism evidence="1">
    <name type="scientific">Rhizophora mucronata</name>
    <name type="common">Asiatic mangrove</name>
    <dbReference type="NCBI Taxonomy" id="61149"/>
    <lineage>
        <taxon>Eukaryota</taxon>
        <taxon>Viridiplantae</taxon>
        <taxon>Streptophyta</taxon>
        <taxon>Embryophyta</taxon>
        <taxon>Tracheophyta</taxon>
        <taxon>Spermatophyta</taxon>
        <taxon>Magnoliopsida</taxon>
        <taxon>eudicotyledons</taxon>
        <taxon>Gunneridae</taxon>
        <taxon>Pentapetalae</taxon>
        <taxon>rosids</taxon>
        <taxon>fabids</taxon>
        <taxon>Malpighiales</taxon>
        <taxon>Rhizophoraceae</taxon>
        <taxon>Rhizophora</taxon>
    </lineage>
</organism>
<dbReference type="EMBL" id="GGEC01005533">
    <property type="protein sequence ID" value="MBW86016.1"/>
    <property type="molecule type" value="Transcribed_RNA"/>
</dbReference>
<name>A0A2P2IXR5_RHIMU</name>
<protein>
    <submittedName>
        <fullName evidence="1">Uncharacterized protein</fullName>
    </submittedName>
</protein>